<dbReference type="KEGG" id="sdyn:Mal52_36230"/>
<accession>A0A517ZRN2</accession>
<name>A0A517ZRN2_9PLAN</name>
<dbReference type="RefSeq" id="WP_197534272.1">
    <property type="nucleotide sequence ID" value="NZ_CP036276.1"/>
</dbReference>
<evidence type="ECO:0000313" key="1">
    <source>
        <dbReference type="EMBL" id="QDU45134.1"/>
    </source>
</evidence>
<keyword evidence="2" id="KW-1185">Reference proteome</keyword>
<proteinExistence type="predicted"/>
<dbReference type="InterPro" id="IPR029058">
    <property type="entry name" value="AB_hydrolase_fold"/>
</dbReference>
<dbReference type="Proteomes" id="UP000319383">
    <property type="component" value="Chromosome"/>
</dbReference>
<dbReference type="SUPFAM" id="SSF53474">
    <property type="entry name" value="alpha/beta-Hydrolases"/>
    <property type="match status" value="1"/>
</dbReference>
<protein>
    <submittedName>
        <fullName evidence="1">Esterase</fullName>
    </submittedName>
</protein>
<gene>
    <name evidence="1" type="ORF">Mal52_36230</name>
</gene>
<dbReference type="InterPro" id="IPR000801">
    <property type="entry name" value="Esterase-like"/>
</dbReference>
<dbReference type="Pfam" id="PF00756">
    <property type="entry name" value="Esterase"/>
    <property type="match status" value="1"/>
</dbReference>
<dbReference type="Gene3D" id="3.40.50.1820">
    <property type="entry name" value="alpha/beta hydrolase"/>
    <property type="match status" value="1"/>
</dbReference>
<dbReference type="AlphaFoldDB" id="A0A517ZRN2"/>
<sequence>MPRDIYRGQLLLSWVVVLLVLQQADLGSALADEKVSISTAQKEKHDVRLHTVTSPYQAGETQIRVLLPRERKPEEKLKVLYVLPVEAGNGQRWGDPVAEIVKHDLHIQHHLICVFPTFSTLPWYADHPSDPTIRQESYFTNVVVPFVEQAYPADATPDGRLLVGFSKSGYGAYSLLLRHPELFSKAAAWDAPLMVAQPNQYGMGPIFGTQENFENYRVTSLLKNRAPLLQKTPRLILAGCGGFQEQHIAAHALMDELKIKHLYRDGPKREHSWNSGWLPEAVGLLLESP</sequence>
<evidence type="ECO:0000313" key="2">
    <source>
        <dbReference type="Proteomes" id="UP000319383"/>
    </source>
</evidence>
<organism evidence="1 2">
    <name type="scientific">Symmachiella dynata</name>
    <dbReference type="NCBI Taxonomy" id="2527995"/>
    <lineage>
        <taxon>Bacteria</taxon>
        <taxon>Pseudomonadati</taxon>
        <taxon>Planctomycetota</taxon>
        <taxon>Planctomycetia</taxon>
        <taxon>Planctomycetales</taxon>
        <taxon>Planctomycetaceae</taxon>
        <taxon>Symmachiella</taxon>
    </lineage>
</organism>
<reference evidence="1 2" key="1">
    <citation type="submission" date="2019-02" db="EMBL/GenBank/DDBJ databases">
        <title>Deep-cultivation of Planctomycetes and their phenomic and genomic characterization uncovers novel biology.</title>
        <authorList>
            <person name="Wiegand S."/>
            <person name="Jogler M."/>
            <person name="Boedeker C."/>
            <person name="Pinto D."/>
            <person name="Vollmers J."/>
            <person name="Rivas-Marin E."/>
            <person name="Kohn T."/>
            <person name="Peeters S.H."/>
            <person name="Heuer A."/>
            <person name="Rast P."/>
            <person name="Oberbeckmann S."/>
            <person name="Bunk B."/>
            <person name="Jeske O."/>
            <person name="Meyerdierks A."/>
            <person name="Storesund J.E."/>
            <person name="Kallscheuer N."/>
            <person name="Luecker S."/>
            <person name="Lage O.M."/>
            <person name="Pohl T."/>
            <person name="Merkel B.J."/>
            <person name="Hornburger P."/>
            <person name="Mueller R.-W."/>
            <person name="Bruemmer F."/>
            <person name="Labrenz M."/>
            <person name="Spormann A.M."/>
            <person name="Op den Camp H."/>
            <person name="Overmann J."/>
            <person name="Amann R."/>
            <person name="Jetten M.S.M."/>
            <person name="Mascher T."/>
            <person name="Medema M.H."/>
            <person name="Devos D.P."/>
            <person name="Kaster A.-K."/>
            <person name="Ovreas L."/>
            <person name="Rohde M."/>
            <person name="Galperin M.Y."/>
            <person name="Jogler C."/>
        </authorList>
    </citation>
    <scope>NUCLEOTIDE SEQUENCE [LARGE SCALE GENOMIC DNA]</scope>
    <source>
        <strain evidence="1 2">Mal52</strain>
    </source>
</reference>
<dbReference type="EMBL" id="CP036276">
    <property type="protein sequence ID" value="QDU45134.1"/>
    <property type="molecule type" value="Genomic_DNA"/>
</dbReference>